<name>A0A6M3J484_9ZZZZ</name>
<evidence type="ECO:0000313" key="2">
    <source>
        <dbReference type="EMBL" id="QJA64484.1"/>
    </source>
</evidence>
<feature type="transmembrane region" description="Helical" evidence="1">
    <location>
        <begin position="20"/>
        <end position="39"/>
    </location>
</feature>
<reference evidence="2" key="1">
    <citation type="submission" date="2020-03" db="EMBL/GenBank/DDBJ databases">
        <title>The deep terrestrial virosphere.</title>
        <authorList>
            <person name="Holmfeldt K."/>
            <person name="Nilsson E."/>
            <person name="Simone D."/>
            <person name="Lopez-Fernandez M."/>
            <person name="Wu X."/>
            <person name="de Brujin I."/>
            <person name="Lundin D."/>
            <person name="Andersson A."/>
            <person name="Bertilsson S."/>
            <person name="Dopson M."/>
        </authorList>
    </citation>
    <scope>NUCLEOTIDE SEQUENCE</scope>
    <source>
        <strain evidence="2">MM415B00496</strain>
    </source>
</reference>
<proteinExistence type="predicted"/>
<dbReference type="AlphaFoldDB" id="A0A6M3J484"/>
<keyword evidence="1" id="KW-0812">Transmembrane</keyword>
<keyword evidence="1" id="KW-1133">Transmembrane helix</keyword>
<accession>A0A6M3J484</accession>
<evidence type="ECO:0000256" key="1">
    <source>
        <dbReference type="SAM" id="Phobius"/>
    </source>
</evidence>
<keyword evidence="1" id="KW-0472">Membrane</keyword>
<organism evidence="2">
    <name type="scientific">viral metagenome</name>
    <dbReference type="NCBI Taxonomy" id="1070528"/>
    <lineage>
        <taxon>unclassified sequences</taxon>
        <taxon>metagenomes</taxon>
        <taxon>organismal metagenomes</taxon>
    </lineage>
</organism>
<protein>
    <submittedName>
        <fullName evidence="2">Uncharacterized protein</fullName>
    </submittedName>
</protein>
<sequence length="79" mass="9141">MFYAVKSKRIWENLLADDVPWYFVLLAGIGVGAFIFWLVQNKLPTASSMNVVAANNETWEYLDYRGVPRTIKVTREVKE</sequence>
<dbReference type="EMBL" id="MT141520">
    <property type="protein sequence ID" value="QJA64484.1"/>
    <property type="molecule type" value="Genomic_DNA"/>
</dbReference>
<gene>
    <name evidence="2" type="ORF">MM415B00496_0042</name>
</gene>